<keyword evidence="2" id="KW-0747">Spliceosome</keyword>
<feature type="compositionally biased region" description="Acidic residues" evidence="5">
    <location>
        <begin position="389"/>
        <end position="398"/>
    </location>
</feature>
<dbReference type="GO" id="GO:0003723">
    <property type="term" value="F:RNA binding"/>
    <property type="evidence" value="ECO:0007669"/>
    <property type="project" value="UniProtKB-UniRule"/>
</dbReference>
<feature type="compositionally biased region" description="Basic and acidic residues" evidence="5">
    <location>
        <begin position="520"/>
        <end position="538"/>
    </location>
</feature>
<evidence type="ECO:0000256" key="1">
    <source>
        <dbReference type="ARBA" id="ARBA00022664"/>
    </source>
</evidence>
<proteinExistence type="predicted"/>
<feature type="compositionally biased region" description="Polar residues" evidence="5">
    <location>
        <begin position="435"/>
        <end position="450"/>
    </location>
</feature>
<evidence type="ECO:0000259" key="6">
    <source>
        <dbReference type="PROSITE" id="PS50102"/>
    </source>
</evidence>
<dbReference type="GO" id="GO:0008380">
    <property type="term" value="P:RNA splicing"/>
    <property type="evidence" value="ECO:0007669"/>
    <property type="project" value="UniProtKB-KW"/>
</dbReference>
<evidence type="ECO:0000256" key="2">
    <source>
        <dbReference type="ARBA" id="ARBA00022728"/>
    </source>
</evidence>
<dbReference type="Pfam" id="PF00076">
    <property type="entry name" value="RRM_1"/>
    <property type="match status" value="1"/>
</dbReference>
<dbReference type="PROSITE" id="PS50102">
    <property type="entry name" value="RRM"/>
    <property type="match status" value="1"/>
</dbReference>
<evidence type="ECO:0000256" key="3">
    <source>
        <dbReference type="ARBA" id="ARBA00023187"/>
    </source>
</evidence>
<evidence type="ECO:0000256" key="4">
    <source>
        <dbReference type="PROSITE-ProRule" id="PRU00176"/>
    </source>
</evidence>
<dbReference type="EMBL" id="PKPP01000364">
    <property type="protein sequence ID" value="PWA93719.1"/>
    <property type="molecule type" value="Genomic_DNA"/>
</dbReference>
<evidence type="ECO:0000313" key="8">
    <source>
        <dbReference type="Proteomes" id="UP000245207"/>
    </source>
</evidence>
<dbReference type="InterPro" id="IPR012677">
    <property type="entry name" value="Nucleotide-bd_a/b_plait_sf"/>
</dbReference>
<dbReference type="CDD" id="cd00590">
    <property type="entry name" value="RRM_SF"/>
    <property type="match status" value="1"/>
</dbReference>
<organism evidence="7 8">
    <name type="scientific">Artemisia annua</name>
    <name type="common">Sweet wormwood</name>
    <dbReference type="NCBI Taxonomy" id="35608"/>
    <lineage>
        <taxon>Eukaryota</taxon>
        <taxon>Viridiplantae</taxon>
        <taxon>Streptophyta</taxon>
        <taxon>Embryophyta</taxon>
        <taxon>Tracheophyta</taxon>
        <taxon>Spermatophyta</taxon>
        <taxon>Magnoliopsida</taxon>
        <taxon>eudicotyledons</taxon>
        <taxon>Gunneridae</taxon>
        <taxon>Pentapetalae</taxon>
        <taxon>asterids</taxon>
        <taxon>campanulids</taxon>
        <taxon>Asterales</taxon>
        <taxon>Asteraceae</taxon>
        <taxon>Asteroideae</taxon>
        <taxon>Anthemideae</taxon>
        <taxon>Artemisiinae</taxon>
        <taxon>Artemisia</taxon>
    </lineage>
</organism>
<keyword evidence="3" id="KW-0508">mRNA splicing</keyword>
<dbReference type="Proteomes" id="UP000245207">
    <property type="component" value="Unassembled WGS sequence"/>
</dbReference>
<dbReference type="InterPro" id="IPR050907">
    <property type="entry name" value="SRSF"/>
</dbReference>
<sequence length="666" mass="74239">MYDLLMVFIGFSSKKDARSQVKDGDQGGEWIKVTHKKGSNYHRSLGGNNTMDTNGGNYGGNPKPKTSILDRMSMSFYVTNFPHHVTNKDLWNKCSAWGTVVDVFIANRLSKAGKRFAFVRFIKVSDANLLLSNLNSMWIAKYKLYADVVRFNRSFNNRIPASTKGDNPPAKVPGPRTTTVPNEKSYAAAASASNVNIYAPIKCRIVKVSSIPENDTDDHLSLLLKVNDPASIPYVRQWFHTEGFCDVNVCYIGGRWIDVSFGTSVAKGLFTANDTLKGRFMAIKAPCDSFTPDERMVWVEIHGIPKGAWHKKTIVDITENWGKGIFFDCDWDSAIFVAKVCLLSHSKSFIFEELTVSMDEKPFTVWLKKFAPWEPKIIQPHYASSGSEEASDEESFDDNSDKSDNDNENGESEEDENGRSEEFDPNLCVEKSENSVDNSNSPSDENSFFNTKIIPDSNPIYIEQEASLHQKKIDNTGDALVNNQTDNQCQVTDQEKIACNDTVGRKIPSGSDPEVSPSNKLKDDATEEGHKEVTDETQHINNSDDIFSLEKLIQQEQHRDKGHQSSPPVIRSCQVSSSDSSGAPGFIKGVFLKTNVNMDNDRLDTWVEKVHVKANGSSCSFMESSNVVDKANEILEVGKSMGFEVKEDARSFGQIVSRMSADKGFQ</sequence>
<gene>
    <name evidence="7" type="ORF">CTI12_AA068780</name>
</gene>
<dbReference type="InterPro" id="IPR035979">
    <property type="entry name" value="RBD_domain_sf"/>
</dbReference>
<evidence type="ECO:0000256" key="5">
    <source>
        <dbReference type="SAM" id="MobiDB-lite"/>
    </source>
</evidence>
<feature type="domain" description="RRM" evidence="6">
    <location>
        <begin position="74"/>
        <end position="151"/>
    </location>
</feature>
<dbReference type="SMART" id="SM00360">
    <property type="entry name" value="RRM"/>
    <property type="match status" value="1"/>
</dbReference>
<feature type="region of interest" description="Disordered" evidence="5">
    <location>
        <begin position="383"/>
        <end position="452"/>
    </location>
</feature>
<dbReference type="GO" id="GO:0006397">
    <property type="term" value="P:mRNA processing"/>
    <property type="evidence" value="ECO:0007669"/>
    <property type="project" value="UniProtKB-KW"/>
</dbReference>
<keyword evidence="1" id="KW-0507">mRNA processing</keyword>
<dbReference type="Gene3D" id="3.30.70.330">
    <property type="match status" value="1"/>
</dbReference>
<protein>
    <recommendedName>
        <fullName evidence="6">RRM domain-containing protein</fullName>
    </recommendedName>
</protein>
<evidence type="ECO:0000313" key="7">
    <source>
        <dbReference type="EMBL" id="PWA93719.1"/>
    </source>
</evidence>
<dbReference type="PANTHER" id="PTHR23147">
    <property type="entry name" value="SERINE/ARGININE RICH SPLICING FACTOR"/>
    <property type="match status" value="1"/>
</dbReference>
<feature type="region of interest" description="Disordered" evidence="5">
    <location>
        <begin position="502"/>
        <end position="541"/>
    </location>
</feature>
<feature type="compositionally biased region" description="Acidic residues" evidence="5">
    <location>
        <begin position="406"/>
        <end position="416"/>
    </location>
</feature>
<name>A0A2U1Q6T0_ARTAN</name>
<dbReference type="AlphaFoldDB" id="A0A2U1Q6T0"/>
<keyword evidence="4" id="KW-0694">RNA-binding</keyword>
<accession>A0A2U1Q6T0</accession>
<keyword evidence="8" id="KW-1185">Reference proteome</keyword>
<dbReference type="OrthoDB" id="1744977at2759"/>
<feature type="region of interest" description="Disordered" evidence="5">
    <location>
        <begin position="160"/>
        <end position="179"/>
    </location>
</feature>
<dbReference type="InterPro" id="IPR000504">
    <property type="entry name" value="RRM_dom"/>
</dbReference>
<feature type="region of interest" description="Disordered" evidence="5">
    <location>
        <begin position="556"/>
        <end position="577"/>
    </location>
</feature>
<dbReference type="SUPFAM" id="SSF54928">
    <property type="entry name" value="RNA-binding domain, RBD"/>
    <property type="match status" value="1"/>
</dbReference>
<reference evidence="7 8" key="1">
    <citation type="journal article" date="2018" name="Mol. Plant">
        <title>The genome of Artemisia annua provides insight into the evolution of Asteraceae family and artemisinin biosynthesis.</title>
        <authorList>
            <person name="Shen Q."/>
            <person name="Zhang L."/>
            <person name="Liao Z."/>
            <person name="Wang S."/>
            <person name="Yan T."/>
            <person name="Shi P."/>
            <person name="Liu M."/>
            <person name="Fu X."/>
            <person name="Pan Q."/>
            <person name="Wang Y."/>
            <person name="Lv Z."/>
            <person name="Lu X."/>
            <person name="Zhang F."/>
            <person name="Jiang W."/>
            <person name="Ma Y."/>
            <person name="Chen M."/>
            <person name="Hao X."/>
            <person name="Li L."/>
            <person name="Tang Y."/>
            <person name="Lv G."/>
            <person name="Zhou Y."/>
            <person name="Sun X."/>
            <person name="Brodelius P.E."/>
            <person name="Rose J.K.C."/>
            <person name="Tang K."/>
        </authorList>
    </citation>
    <scope>NUCLEOTIDE SEQUENCE [LARGE SCALE GENOMIC DNA]</scope>
    <source>
        <strain evidence="8">cv. Huhao1</strain>
        <tissue evidence="7">Leaf</tissue>
    </source>
</reference>
<dbReference type="GO" id="GO:0005681">
    <property type="term" value="C:spliceosomal complex"/>
    <property type="evidence" value="ECO:0007669"/>
    <property type="project" value="UniProtKB-KW"/>
</dbReference>
<comment type="caution">
    <text evidence="7">The sequence shown here is derived from an EMBL/GenBank/DDBJ whole genome shotgun (WGS) entry which is preliminary data.</text>
</comment>